<evidence type="ECO:0000256" key="5">
    <source>
        <dbReference type="ARBA" id="ARBA00022737"/>
    </source>
</evidence>
<proteinExistence type="inferred from homology"/>
<comment type="similarity">
    <text evidence="2 10">Belongs to the mitochondrial carrier (TC 2.A.29) family.</text>
</comment>
<feature type="repeat" description="Solcar" evidence="9">
    <location>
        <begin position="61"/>
        <end position="167"/>
    </location>
</feature>
<dbReference type="PANTHER" id="PTHR45939:SF5">
    <property type="entry name" value="PEROXISOMAL MEMBRANE PROTEIN PMP34"/>
    <property type="match status" value="1"/>
</dbReference>
<evidence type="ECO:0000256" key="1">
    <source>
        <dbReference type="ARBA" id="ARBA00004585"/>
    </source>
</evidence>
<keyword evidence="4 9" id="KW-0812">Transmembrane</keyword>
<dbReference type="InterPro" id="IPR018108">
    <property type="entry name" value="MCP_transmembrane"/>
</dbReference>
<evidence type="ECO:0000256" key="2">
    <source>
        <dbReference type="ARBA" id="ARBA00006375"/>
    </source>
</evidence>
<keyword evidence="8" id="KW-0576">Peroxisome</keyword>
<keyword evidence="3 10" id="KW-0813">Transport</keyword>
<protein>
    <submittedName>
        <fullName evidence="11">Uncharacterized protein</fullName>
    </submittedName>
</protein>
<dbReference type="Pfam" id="PF00153">
    <property type="entry name" value="Mito_carr"/>
    <property type="match status" value="1"/>
</dbReference>
<gene>
    <name evidence="11" type="ORF">ACHAWO_008593</name>
</gene>
<keyword evidence="6" id="KW-1133">Transmembrane helix</keyword>
<evidence type="ECO:0000256" key="3">
    <source>
        <dbReference type="ARBA" id="ARBA00022448"/>
    </source>
</evidence>
<comment type="subcellular location">
    <subcellularLocation>
        <location evidence="1">Peroxisome membrane</location>
        <topology evidence="1">Multi-pass membrane protein</topology>
    </subcellularLocation>
</comment>
<keyword evidence="7 9" id="KW-0472">Membrane</keyword>
<dbReference type="Proteomes" id="UP001530400">
    <property type="component" value="Unassembled WGS sequence"/>
</dbReference>
<evidence type="ECO:0000313" key="11">
    <source>
        <dbReference type="EMBL" id="KAL3788783.1"/>
    </source>
</evidence>
<dbReference type="EMBL" id="JALLPJ020000550">
    <property type="protein sequence ID" value="KAL3788783.1"/>
    <property type="molecule type" value="Genomic_DNA"/>
</dbReference>
<comment type="caution">
    <text evidence="11">The sequence shown here is derived from an EMBL/GenBank/DDBJ whole genome shotgun (WGS) entry which is preliminary data.</text>
</comment>
<dbReference type="AlphaFoldDB" id="A0ABD3PKZ7"/>
<accession>A0ABD3PKZ7</accession>
<keyword evidence="12" id="KW-1185">Reference proteome</keyword>
<evidence type="ECO:0000256" key="7">
    <source>
        <dbReference type="ARBA" id="ARBA00023136"/>
    </source>
</evidence>
<evidence type="ECO:0000313" key="12">
    <source>
        <dbReference type="Proteomes" id="UP001530400"/>
    </source>
</evidence>
<keyword evidence="5" id="KW-0677">Repeat</keyword>
<sequence>MSDIAKSEGVQQLWSGTWTSLLLVSNPIIQHFVYEQMRSWSLQEKLRQIQRQGREIQSSSLSPAQAFVFGAVAKAVATFLTYPLQLAQVLLRLQTRRIQISVTEESNQTTEQLDTIERSYTGTIDCLRRQFASGGISALFTGMDAKLLQTVLTSAFTFLTYEQVLVLVGRIYDTVK</sequence>
<evidence type="ECO:0000256" key="4">
    <source>
        <dbReference type="ARBA" id="ARBA00022692"/>
    </source>
</evidence>
<evidence type="ECO:0000256" key="6">
    <source>
        <dbReference type="ARBA" id="ARBA00022989"/>
    </source>
</evidence>
<reference evidence="11 12" key="1">
    <citation type="submission" date="2024-10" db="EMBL/GenBank/DDBJ databases">
        <title>Updated reference genomes for cyclostephanoid diatoms.</title>
        <authorList>
            <person name="Roberts W.R."/>
            <person name="Alverson A.J."/>
        </authorList>
    </citation>
    <scope>NUCLEOTIDE SEQUENCE [LARGE SCALE GENOMIC DNA]</scope>
    <source>
        <strain evidence="11 12">AJA010-31</strain>
    </source>
</reference>
<dbReference type="GO" id="GO:0005778">
    <property type="term" value="C:peroxisomal membrane"/>
    <property type="evidence" value="ECO:0007669"/>
    <property type="project" value="UniProtKB-SubCell"/>
</dbReference>
<name>A0ABD3PKZ7_9STRA</name>
<dbReference type="PANTHER" id="PTHR45939">
    <property type="entry name" value="PEROXISOMAL MEMBRANE PROTEIN PMP34-RELATED"/>
    <property type="match status" value="1"/>
</dbReference>
<organism evidence="11 12">
    <name type="scientific">Cyclotella atomus</name>
    <dbReference type="NCBI Taxonomy" id="382360"/>
    <lineage>
        <taxon>Eukaryota</taxon>
        <taxon>Sar</taxon>
        <taxon>Stramenopiles</taxon>
        <taxon>Ochrophyta</taxon>
        <taxon>Bacillariophyta</taxon>
        <taxon>Coscinodiscophyceae</taxon>
        <taxon>Thalassiosirophycidae</taxon>
        <taxon>Stephanodiscales</taxon>
        <taxon>Stephanodiscaceae</taxon>
        <taxon>Cyclotella</taxon>
    </lineage>
</organism>
<evidence type="ECO:0000256" key="9">
    <source>
        <dbReference type="PROSITE-ProRule" id="PRU00282"/>
    </source>
</evidence>
<dbReference type="PROSITE" id="PS50920">
    <property type="entry name" value="SOLCAR"/>
    <property type="match status" value="1"/>
</dbReference>
<dbReference type="SUPFAM" id="SSF103506">
    <property type="entry name" value="Mitochondrial carrier"/>
    <property type="match status" value="1"/>
</dbReference>
<dbReference type="InterPro" id="IPR052217">
    <property type="entry name" value="Mito/Peroxisomal_Carrier"/>
</dbReference>
<dbReference type="InterPro" id="IPR023395">
    <property type="entry name" value="MCP_dom_sf"/>
</dbReference>
<evidence type="ECO:0000256" key="10">
    <source>
        <dbReference type="RuleBase" id="RU000488"/>
    </source>
</evidence>
<dbReference type="Gene3D" id="1.50.40.10">
    <property type="entry name" value="Mitochondrial carrier domain"/>
    <property type="match status" value="1"/>
</dbReference>
<evidence type="ECO:0000256" key="8">
    <source>
        <dbReference type="ARBA" id="ARBA00023140"/>
    </source>
</evidence>